<keyword evidence="1" id="KW-0812">Transmembrane</keyword>
<evidence type="ECO:0000259" key="3">
    <source>
        <dbReference type="Pfam" id="PF19040"/>
    </source>
</evidence>
<keyword evidence="1" id="KW-0472">Membrane</keyword>
<keyword evidence="1" id="KW-1133">Transmembrane helix</keyword>
<feature type="transmembrane region" description="Helical" evidence="1">
    <location>
        <begin position="332"/>
        <end position="352"/>
    </location>
</feature>
<accession>A0A6J7LXZ4</accession>
<feature type="transmembrane region" description="Helical" evidence="1">
    <location>
        <begin position="274"/>
        <end position="293"/>
    </location>
</feature>
<feature type="transmembrane region" description="Helical" evidence="1">
    <location>
        <begin position="172"/>
        <end position="193"/>
    </location>
</feature>
<dbReference type="GO" id="GO:0016747">
    <property type="term" value="F:acyltransferase activity, transferring groups other than amino-acyl groups"/>
    <property type="evidence" value="ECO:0007669"/>
    <property type="project" value="InterPro"/>
</dbReference>
<feature type="transmembrane region" description="Helical" evidence="1">
    <location>
        <begin position="77"/>
        <end position="96"/>
    </location>
</feature>
<evidence type="ECO:0000313" key="4">
    <source>
        <dbReference type="EMBL" id="CAB4973197.1"/>
    </source>
</evidence>
<dbReference type="InterPro" id="IPR043968">
    <property type="entry name" value="SGNH"/>
</dbReference>
<reference evidence="4" key="1">
    <citation type="submission" date="2020-05" db="EMBL/GenBank/DDBJ databases">
        <authorList>
            <person name="Chiriac C."/>
            <person name="Salcher M."/>
            <person name="Ghai R."/>
            <person name="Kavagutti S V."/>
        </authorList>
    </citation>
    <scope>NUCLEOTIDE SEQUENCE</scope>
</reference>
<dbReference type="PANTHER" id="PTHR23028">
    <property type="entry name" value="ACETYLTRANSFERASE"/>
    <property type="match status" value="1"/>
</dbReference>
<dbReference type="PANTHER" id="PTHR23028:SF53">
    <property type="entry name" value="ACYL_TRANSF_3 DOMAIN-CONTAINING PROTEIN"/>
    <property type="match status" value="1"/>
</dbReference>
<organism evidence="4">
    <name type="scientific">freshwater metagenome</name>
    <dbReference type="NCBI Taxonomy" id="449393"/>
    <lineage>
        <taxon>unclassified sequences</taxon>
        <taxon>metagenomes</taxon>
        <taxon>ecological metagenomes</taxon>
    </lineage>
</organism>
<feature type="transmembrane region" description="Helical" evidence="1">
    <location>
        <begin position="246"/>
        <end position="262"/>
    </location>
</feature>
<feature type="transmembrane region" description="Helical" evidence="1">
    <location>
        <begin position="12"/>
        <end position="30"/>
    </location>
</feature>
<dbReference type="GO" id="GO:0016020">
    <property type="term" value="C:membrane"/>
    <property type="evidence" value="ECO:0007669"/>
    <property type="project" value="TreeGrafter"/>
</dbReference>
<feature type="transmembrane region" description="Helical" evidence="1">
    <location>
        <begin position="305"/>
        <end position="326"/>
    </location>
</feature>
<feature type="transmembrane region" description="Helical" evidence="1">
    <location>
        <begin position="213"/>
        <end position="234"/>
    </location>
</feature>
<dbReference type="GO" id="GO:0009103">
    <property type="term" value="P:lipopolysaccharide biosynthetic process"/>
    <property type="evidence" value="ECO:0007669"/>
    <property type="project" value="TreeGrafter"/>
</dbReference>
<evidence type="ECO:0000256" key="1">
    <source>
        <dbReference type="SAM" id="Phobius"/>
    </source>
</evidence>
<dbReference type="Pfam" id="PF01757">
    <property type="entry name" value="Acyl_transf_3"/>
    <property type="match status" value="1"/>
</dbReference>
<name>A0A6J7LXZ4_9ZZZZ</name>
<protein>
    <submittedName>
        <fullName evidence="4">Unannotated protein</fullName>
    </submittedName>
</protein>
<dbReference type="Pfam" id="PF19040">
    <property type="entry name" value="SGNH"/>
    <property type="match status" value="1"/>
</dbReference>
<feature type="domain" description="Acyltransferase 3" evidence="2">
    <location>
        <begin position="11"/>
        <end position="347"/>
    </location>
</feature>
<evidence type="ECO:0000259" key="2">
    <source>
        <dbReference type="Pfam" id="PF01757"/>
    </source>
</evidence>
<dbReference type="InterPro" id="IPR002656">
    <property type="entry name" value="Acyl_transf_3_dom"/>
</dbReference>
<feature type="transmembrane region" description="Helical" evidence="1">
    <location>
        <begin position="149"/>
        <end position="165"/>
    </location>
</feature>
<dbReference type="InterPro" id="IPR050879">
    <property type="entry name" value="Acyltransferase_3"/>
</dbReference>
<dbReference type="AlphaFoldDB" id="A0A6J7LXZ4"/>
<proteinExistence type="predicted"/>
<feature type="domain" description="SGNH" evidence="3">
    <location>
        <begin position="426"/>
        <end position="662"/>
    </location>
</feature>
<dbReference type="EMBL" id="CAFBNE010000226">
    <property type="protein sequence ID" value="CAB4973197.1"/>
    <property type="molecule type" value="Genomic_DNA"/>
</dbReference>
<gene>
    <name evidence="4" type="ORF">UFOPK3772_03540</name>
</gene>
<sequence>MINAVSFRRLDIQGLRAIAILMVVAFHAGLPIPGGFVGVDVFFVISGYVITGMLQREQASGSRIRLRRFFARRYKRLTPALALVVSVTMLLAIALLSPLGAQQVAAKTGIGAMLLAANVVIARTTGGYFDAPADLNPLLNTWSLSVEEQFYLVFPLILAVAWWASRRRYLAASPVLVVSTIAVISFVVTLATSGGGSMNSLPITFDWLPSEAVGFYGPVSRAWEFAVGAILVLLRTRDPRQSTATFSAVLGFAMIMGSMWLITELTPGPGARNLLPVLGTALLLYAGATTNPVSKALACRPLTSLGNVSYSWYLWHWPLIVFAVLLFPSYPWAAPIAAMISIAPAVLSFRFLEEPIRTAVLVGKKRWVLLITLTSGVSITFAALVLVLCSVGYGTATENAQRSMRLHAVDVAGCAPAEPYIEIPWSSCRWNESARGERIYLLGDSNAGHFSEAVISAGDRLGRPVTILAAPTCPFMDLRAYGPVEPDTCSGYVARAVDYLRTQPPSTIIIGSSSLPSMPLEIAGDDSSTEAWARASAQYISAVLQDTVEELQSAGHTVLLTQVAIQFANDPHVFDVYKCTVWTLNMDHCNQTMSRKFADQQQKLMIDAYSQAAQWTSAKLIDVRDELCPLEVCTTSLDGVFRYRDSTHISVDQSSWLAPLFENALKPETS</sequence>
<feature type="transmembrane region" description="Helical" evidence="1">
    <location>
        <begin position="367"/>
        <end position="393"/>
    </location>
</feature>